<dbReference type="Pfam" id="PF03009">
    <property type="entry name" value="GDPD"/>
    <property type="match status" value="1"/>
</dbReference>
<dbReference type="GO" id="GO:0006629">
    <property type="term" value="P:lipid metabolic process"/>
    <property type="evidence" value="ECO:0007669"/>
    <property type="project" value="InterPro"/>
</dbReference>
<keyword evidence="4" id="KW-0812">Transmembrane</keyword>
<dbReference type="InterPro" id="IPR044236">
    <property type="entry name" value="GDPD4"/>
</dbReference>
<keyword evidence="4" id="KW-1133">Transmembrane helix</keyword>
<evidence type="ECO:0000256" key="2">
    <source>
        <dbReference type="ARBA" id="ARBA00022798"/>
    </source>
</evidence>
<keyword evidence="4" id="KW-0472">Membrane</keyword>
<comment type="catalytic activity">
    <reaction evidence="3">
        <text>a sn-glycero-3-phosphodiester + H2O = an alcohol + sn-glycerol 3-phosphate + H(+)</text>
        <dbReference type="Rhea" id="RHEA:12969"/>
        <dbReference type="ChEBI" id="CHEBI:15377"/>
        <dbReference type="ChEBI" id="CHEBI:15378"/>
        <dbReference type="ChEBI" id="CHEBI:30879"/>
        <dbReference type="ChEBI" id="CHEBI:57597"/>
        <dbReference type="ChEBI" id="CHEBI:83408"/>
        <dbReference type="EC" id="3.1.4.46"/>
    </reaction>
</comment>
<dbReference type="Gene3D" id="3.20.20.190">
    <property type="entry name" value="Phosphatidylinositol (PI) phosphodiesterase"/>
    <property type="match status" value="1"/>
</dbReference>
<feature type="domain" description="GP-PDE" evidence="5">
    <location>
        <begin position="43"/>
        <end position="229"/>
    </location>
</feature>
<organism evidence="6 7">
    <name type="scientific">Oldenlandia corymbosa var. corymbosa</name>
    <dbReference type="NCBI Taxonomy" id="529605"/>
    <lineage>
        <taxon>Eukaryota</taxon>
        <taxon>Viridiplantae</taxon>
        <taxon>Streptophyta</taxon>
        <taxon>Embryophyta</taxon>
        <taxon>Tracheophyta</taxon>
        <taxon>Spermatophyta</taxon>
        <taxon>Magnoliopsida</taxon>
        <taxon>eudicotyledons</taxon>
        <taxon>Gunneridae</taxon>
        <taxon>Pentapetalae</taxon>
        <taxon>asterids</taxon>
        <taxon>lamiids</taxon>
        <taxon>Gentianales</taxon>
        <taxon>Rubiaceae</taxon>
        <taxon>Rubioideae</taxon>
        <taxon>Spermacoceae</taxon>
        <taxon>Hedyotis-Oldenlandia complex</taxon>
        <taxon>Oldenlandia</taxon>
    </lineage>
</organism>
<evidence type="ECO:0000313" key="6">
    <source>
        <dbReference type="EMBL" id="CAI9117181.1"/>
    </source>
</evidence>
<reference evidence="6" key="1">
    <citation type="submission" date="2023-03" db="EMBL/GenBank/DDBJ databases">
        <authorList>
            <person name="Julca I."/>
        </authorList>
    </citation>
    <scope>NUCLEOTIDE SEQUENCE</scope>
</reference>
<gene>
    <name evidence="6" type="ORF">OLC1_LOCUS23278</name>
</gene>
<dbReference type="CDD" id="cd08556">
    <property type="entry name" value="GDPD"/>
    <property type="match status" value="1"/>
</dbReference>
<evidence type="ECO:0000256" key="4">
    <source>
        <dbReference type="SAM" id="Phobius"/>
    </source>
</evidence>
<evidence type="ECO:0000259" key="5">
    <source>
        <dbReference type="Pfam" id="PF03009"/>
    </source>
</evidence>
<keyword evidence="7" id="KW-1185">Reference proteome</keyword>
<name>A0AAV1EC59_OLDCO</name>
<feature type="transmembrane region" description="Helical" evidence="4">
    <location>
        <begin position="16"/>
        <end position="42"/>
    </location>
</feature>
<dbReference type="InterPro" id="IPR017946">
    <property type="entry name" value="PLC-like_Pdiesterase_TIM-brl"/>
</dbReference>
<dbReference type="GO" id="GO:0008889">
    <property type="term" value="F:glycerophosphodiester phosphodiesterase activity"/>
    <property type="evidence" value="ECO:0007669"/>
    <property type="project" value="UniProtKB-EC"/>
</dbReference>
<dbReference type="GO" id="GO:0006071">
    <property type="term" value="P:glycerol metabolic process"/>
    <property type="evidence" value="ECO:0007669"/>
    <property type="project" value="UniProtKB-KW"/>
</dbReference>
<dbReference type="PANTHER" id="PTHR47449:SF2">
    <property type="entry name" value="GLYCEROPHOSPHODIESTER PHOSPHODIESTERASE GDPD4"/>
    <property type="match status" value="1"/>
</dbReference>
<evidence type="ECO:0000313" key="7">
    <source>
        <dbReference type="Proteomes" id="UP001161247"/>
    </source>
</evidence>
<evidence type="ECO:0000256" key="3">
    <source>
        <dbReference type="ARBA" id="ARBA00047512"/>
    </source>
</evidence>
<accession>A0AAV1EC59</accession>
<dbReference type="PANTHER" id="PTHR47449">
    <property type="entry name" value="GLYCEROPHOSPHODIESTER PHOSPHODIESTERASE GDPD4"/>
    <property type="match status" value="1"/>
</dbReference>
<dbReference type="Proteomes" id="UP001161247">
    <property type="component" value="Chromosome 8"/>
</dbReference>
<dbReference type="EMBL" id="OX459125">
    <property type="protein sequence ID" value="CAI9117181.1"/>
    <property type="molecule type" value="Genomic_DNA"/>
</dbReference>
<dbReference type="SUPFAM" id="SSF51695">
    <property type="entry name" value="PLC-like phosphodiesterases"/>
    <property type="match status" value="1"/>
</dbReference>
<sequence>MVVTPPKPSLTQWMRIVSLCILELIVLKLMFHVLLMGDFLLFMTDRDLQRILGNSTTKVGHLSTKEIKELNANHHRALKFHDVSIPSVEDALKLVSGSVRQVILDAKVGPPLFEKSLSKDIITAVENMKCNNCLVWAKSDSLVRDIMKQSADIAIGYIVVMDPTTGTRTKLLRMRGAQVVGVYHPLIDENLVKIVHRRKKKVYAWTVDEEIAMQKMLFEQVDAVVTSNPTLFQRVMQGIRTECLEGGFSLSS</sequence>
<evidence type="ECO:0000256" key="1">
    <source>
        <dbReference type="ARBA" id="ARBA00012247"/>
    </source>
</evidence>
<proteinExistence type="predicted"/>
<dbReference type="InterPro" id="IPR030395">
    <property type="entry name" value="GP_PDE_dom"/>
</dbReference>
<keyword evidence="2" id="KW-0319">Glycerol metabolism</keyword>
<dbReference type="EC" id="3.1.4.46" evidence="1"/>
<dbReference type="AlphaFoldDB" id="A0AAV1EC59"/>
<protein>
    <recommendedName>
        <fullName evidence="1">glycerophosphodiester phosphodiesterase</fullName>
        <ecNumber evidence="1">3.1.4.46</ecNumber>
    </recommendedName>
</protein>